<dbReference type="Proteomes" id="UP000186323">
    <property type="component" value="Chromosome I"/>
</dbReference>
<name>A0A1K1LCH5_9BACT</name>
<sequence length="400" mass="43727">MARTFFRFGNFFVLSVQEAGGLRWAQLTGTPRNGKLYHCFAWRKIMDDAVRSFLQKTGPVLCVDIGSGTQDVLLARPGLEVHNWPRFVLPSPARMAAQRIRELTLLKQAVWLYGENIGGGFGLAVRDHIKAGFTVCSTASAASALHDNPAVVQSMGVQIAEQCPPGAVPVPLSDYSPEFFAGLLRQAGLPLPHLVLAGCQDHGFHPNGNRMGRMQAWTALLQSSALPANWIYEQPPAQCTRLLALQKRTGGPVADTGTCALLGALCVPEVMKRSWREGITIINVGNSHTVAALVYQGQVRGIYEHHTGMRTLQEYLADLEQFRRSWLPCEEVLAHGGHGTAFGPYCEEAGGYEPTYILGPKREFLQGQGQFLAPYGDMMLAGCFGLLWGWAHRGDDAGRL</sequence>
<gene>
    <name evidence="1" type="ORF">DESPIGER_0558</name>
</gene>
<proteinExistence type="predicted"/>
<protein>
    <submittedName>
        <fullName evidence="1">Uncharacterized protein conserved in archaea</fullName>
    </submittedName>
</protein>
<dbReference type="AlphaFoldDB" id="A0A1K1LCH5"/>
<dbReference type="KEGG" id="dpg:DESPIGER_0558"/>
<organism evidence="1 2">
    <name type="scientific">Desulfovibrio piger</name>
    <dbReference type="NCBI Taxonomy" id="901"/>
    <lineage>
        <taxon>Bacteria</taxon>
        <taxon>Pseudomonadati</taxon>
        <taxon>Thermodesulfobacteriota</taxon>
        <taxon>Desulfovibrionia</taxon>
        <taxon>Desulfovibrionales</taxon>
        <taxon>Desulfovibrionaceae</taxon>
        <taxon>Desulfovibrio</taxon>
    </lineage>
</organism>
<accession>A0A1K1LCH5</accession>
<evidence type="ECO:0000313" key="1">
    <source>
        <dbReference type="EMBL" id="SFV72444.1"/>
    </source>
</evidence>
<dbReference type="InterPro" id="IPR014846">
    <property type="entry name" value="DUF1786_pyruvate_format-lyase"/>
</dbReference>
<keyword evidence="2" id="KW-1185">Reference proteome</keyword>
<dbReference type="EMBL" id="LT630450">
    <property type="protein sequence ID" value="SFV72444.1"/>
    <property type="molecule type" value="Genomic_DNA"/>
</dbReference>
<dbReference type="Pfam" id="PF08735">
    <property type="entry name" value="DUF1786"/>
    <property type="match status" value="1"/>
</dbReference>
<evidence type="ECO:0000313" key="2">
    <source>
        <dbReference type="Proteomes" id="UP000186323"/>
    </source>
</evidence>
<reference evidence="2" key="1">
    <citation type="submission" date="2016-10" db="EMBL/GenBank/DDBJ databases">
        <authorList>
            <person name="Wegmann U."/>
        </authorList>
    </citation>
    <scope>NUCLEOTIDE SEQUENCE [LARGE SCALE GENOMIC DNA]</scope>
</reference>